<dbReference type="STRING" id="1890364.A0A2P6MZG7"/>
<dbReference type="PANTHER" id="PTHR14379">
    <property type="entry name" value="LIMKAIN B LKAP"/>
    <property type="match status" value="1"/>
</dbReference>
<evidence type="ECO:0000256" key="2">
    <source>
        <dbReference type="ARBA" id="ARBA00022152"/>
    </source>
</evidence>
<dbReference type="Pfam" id="PF01936">
    <property type="entry name" value="NYN"/>
    <property type="match status" value="1"/>
</dbReference>
<sequence length="427" mass="49163">MTSLYSNNFDDMKPITYEVWWDAENCLIPRDVDAIQRLYDELRHQIERCLKERFPQSPIASSRWTVPINIGKLPLHVQKKLNTLGVHISQVAAKKPNAADHLITNGIINCSAPALVVISGDHDFSTYIHEAKYKRHVIQILGLSHNEQDKTLAHQVLFYSHIARSSHTDVQFPGHSMVAPTKNEKERSEEKELKAMQRRVWISDVPADLPEKELEAAMRQKYPDIKRVVKKRNRDASTSYAFAFFRTEESFAQAIRDATFKFGDRVMGLKDSSKPKPTEGFKEAAGHVEAPSRQAHHPSPDKLVGEKSSGRDVTMCEECSRRFINSEGLGIHRREKMDDEEASLRAGLKYDHLWQYEHNGWKNYDVKASDTVEEIYLDYLQNRRGTDVRAVKSGEWEYMVDFLALKQTNIQHEAHTIRSIRRVPVSK</sequence>
<comment type="subcellular location">
    <subcellularLocation>
        <location evidence="1">Peroxisome</location>
    </subcellularLocation>
</comment>
<feature type="compositionally biased region" description="Basic and acidic residues" evidence="9">
    <location>
        <begin position="268"/>
        <end position="286"/>
    </location>
</feature>
<dbReference type="Proteomes" id="UP000241769">
    <property type="component" value="Unassembled WGS sequence"/>
</dbReference>
<dbReference type="Gene3D" id="3.30.720.50">
    <property type="match status" value="1"/>
</dbReference>
<reference evidence="13 14" key="1">
    <citation type="journal article" date="2018" name="Genome Biol. Evol.">
        <title>Multiple Roots of Fruiting Body Formation in Amoebozoa.</title>
        <authorList>
            <person name="Hillmann F."/>
            <person name="Forbes G."/>
            <person name="Novohradska S."/>
            <person name="Ferling I."/>
            <person name="Riege K."/>
            <person name="Groth M."/>
            <person name="Westermann M."/>
            <person name="Marz M."/>
            <person name="Spaller T."/>
            <person name="Winckler T."/>
            <person name="Schaap P."/>
            <person name="Glockner G."/>
        </authorList>
    </citation>
    <scope>NUCLEOTIDE SEQUENCE [LARGE SCALE GENOMIC DNA]</scope>
    <source>
        <strain evidence="13 14">Jena</strain>
    </source>
</reference>
<dbReference type="Pfam" id="PF00076">
    <property type="entry name" value="RRM_1"/>
    <property type="match status" value="1"/>
</dbReference>
<protein>
    <recommendedName>
        <fullName evidence="2">Meiosis regulator and mRNA stability factor 1</fullName>
    </recommendedName>
    <alternativeName>
        <fullName evidence="6">Limkain-b1</fullName>
    </alternativeName>
</protein>
<dbReference type="PROSITE" id="PS50918">
    <property type="entry name" value="WWE"/>
    <property type="match status" value="1"/>
</dbReference>
<dbReference type="SUPFAM" id="SSF54928">
    <property type="entry name" value="RNA-binding domain, RBD"/>
    <property type="match status" value="1"/>
</dbReference>
<dbReference type="SUPFAM" id="SSF117839">
    <property type="entry name" value="WWE domain"/>
    <property type="match status" value="1"/>
</dbReference>
<dbReference type="OrthoDB" id="9987241at2759"/>
<dbReference type="PANTHER" id="PTHR14379:SF3">
    <property type="entry name" value="MEIOSIS REGULATOR AND MRNA STABILITY FACTOR 1"/>
    <property type="match status" value="1"/>
</dbReference>
<dbReference type="InterPro" id="IPR013087">
    <property type="entry name" value="Znf_C2H2_type"/>
</dbReference>
<dbReference type="InterPro" id="IPR024768">
    <property type="entry name" value="Marf1"/>
</dbReference>
<name>A0A2P6MZG7_9EUKA</name>
<dbReference type="PROSITE" id="PS50102">
    <property type="entry name" value="RRM"/>
    <property type="match status" value="1"/>
</dbReference>
<keyword evidence="7" id="KW-0862">Zinc</keyword>
<evidence type="ECO:0000256" key="7">
    <source>
        <dbReference type="PROSITE-ProRule" id="PRU00042"/>
    </source>
</evidence>
<keyword evidence="4" id="KW-0576">Peroxisome</keyword>
<dbReference type="InterPro" id="IPR035979">
    <property type="entry name" value="RBD_domain_sf"/>
</dbReference>
<feature type="domain" description="C2H2-type" evidence="11">
    <location>
        <begin position="314"/>
        <end position="342"/>
    </location>
</feature>
<keyword evidence="14" id="KW-1185">Reference proteome</keyword>
<keyword evidence="7" id="KW-0863">Zinc-finger</keyword>
<evidence type="ECO:0000259" key="10">
    <source>
        <dbReference type="PROSITE" id="PS50102"/>
    </source>
</evidence>
<dbReference type="InterPro" id="IPR004170">
    <property type="entry name" value="WWE_dom"/>
</dbReference>
<dbReference type="GO" id="GO:0003723">
    <property type="term" value="F:RNA binding"/>
    <property type="evidence" value="ECO:0007669"/>
    <property type="project" value="UniProtKB-UniRule"/>
</dbReference>
<evidence type="ECO:0000313" key="13">
    <source>
        <dbReference type="EMBL" id="PRP77099.1"/>
    </source>
</evidence>
<dbReference type="InterPro" id="IPR012677">
    <property type="entry name" value="Nucleotide-bd_a/b_plait_sf"/>
</dbReference>
<gene>
    <name evidence="13" type="ORF">PROFUN_14499</name>
</gene>
<evidence type="ECO:0000256" key="9">
    <source>
        <dbReference type="SAM" id="MobiDB-lite"/>
    </source>
</evidence>
<dbReference type="GO" id="GO:0010468">
    <property type="term" value="P:regulation of gene expression"/>
    <property type="evidence" value="ECO:0007669"/>
    <property type="project" value="InterPro"/>
</dbReference>
<keyword evidence="3" id="KW-0221">Differentiation</keyword>
<evidence type="ECO:0000256" key="8">
    <source>
        <dbReference type="PROSITE-ProRule" id="PRU00176"/>
    </source>
</evidence>
<dbReference type="GO" id="GO:0051321">
    <property type="term" value="P:meiotic cell cycle"/>
    <property type="evidence" value="ECO:0007669"/>
    <property type="project" value="UniProtKB-KW"/>
</dbReference>
<evidence type="ECO:0000256" key="5">
    <source>
        <dbReference type="ARBA" id="ARBA00023254"/>
    </source>
</evidence>
<dbReference type="SMART" id="SM00360">
    <property type="entry name" value="RRM"/>
    <property type="match status" value="1"/>
</dbReference>
<evidence type="ECO:0000256" key="3">
    <source>
        <dbReference type="ARBA" id="ARBA00022943"/>
    </source>
</evidence>
<evidence type="ECO:0000256" key="4">
    <source>
        <dbReference type="ARBA" id="ARBA00023140"/>
    </source>
</evidence>
<dbReference type="GO" id="GO:0005777">
    <property type="term" value="C:peroxisome"/>
    <property type="evidence" value="ECO:0007669"/>
    <property type="project" value="UniProtKB-SubCell"/>
</dbReference>
<keyword evidence="8" id="KW-0694">RNA-binding</keyword>
<feature type="domain" description="WWE" evidence="12">
    <location>
        <begin position="338"/>
        <end position="422"/>
    </location>
</feature>
<dbReference type="GO" id="GO:0004540">
    <property type="term" value="F:RNA nuclease activity"/>
    <property type="evidence" value="ECO:0007669"/>
    <property type="project" value="InterPro"/>
</dbReference>
<keyword evidence="7" id="KW-0479">Metal-binding</keyword>
<dbReference type="InterPro" id="IPR000504">
    <property type="entry name" value="RRM_dom"/>
</dbReference>
<dbReference type="EMBL" id="MDYQ01000281">
    <property type="protein sequence ID" value="PRP77099.1"/>
    <property type="molecule type" value="Genomic_DNA"/>
</dbReference>
<evidence type="ECO:0000259" key="11">
    <source>
        <dbReference type="PROSITE" id="PS50157"/>
    </source>
</evidence>
<keyword evidence="3" id="KW-0896">Oogenesis</keyword>
<feature type="region of interest" description="Disordered" evidence="9">
    <location>
        <begin position="268"/>
        <end position="309"/>
    </location>
</feature>
<feature type="compositionally biased region" description="Basic and acidic residues" evidence="9">
    <location>
        <begin position="298"/>
        <end position="309"/>
    </location>
</feature>
<dbReference type="Gene3D" id="3.30.70.330">
    <property type="match status" value="1"/>
</dbReference>
<feature type="domain" description="RRM" evidence="10">
    <location>
        <begin position="198"/>
        <end position="274"/>
    </location>
</feature>
<dbReference type="InterPro" id="IPR037197">
    <property type="entry name" value="WWE_dom_sf"/>
</dbReference>
<evidence type="ECO:0000259" key="12">
    <source>
        <dbReference type="PROSITE" id="PS50918"/>
    </source>
</evidence>
<evidence type="ECO:0000313" key="14">
    <source>
        <dbReference type="Proteomes" id="UP000241769"/>
    </source>
</evidence>
<accession>A0A2P6MZG7</accession>
<dbReference type="CDD" id="cd00590">
    <property type="entry name" value="RRM_SF"/>
    <property type="match status" value="1"/>
</dbReference>
<dbReference type="GO" id="GO:0008270">
    <property type="term" value="F:zinc ion binding"/>
    <property type="evidence" value="ECO:0007669"/>
    <property type="project" value="UniProtKB-KW"/>
</dbReference>
<proteinExistence type="predicted"/>
<evidence type="ECO:0000256" key="1">
    <source>
        <dbReference type="ARBA" id="ARBA00004275"/>
    </source>
</evidence>
<keyword evidence="5" id="KW-0469">Meiosis</keyword>
<dbReference type="InParanoid" id="A0A2P6MZG7"/>
<dbReference type="Pfam" id="PF02825">
    <property type="entry name" value="WWE"/>
    <property type="match status" value="1"/>
</dbReference>
<evidence type="ECO:0000256" key="6">
    <source>
        <dbReference type="ARBA" id="ARBA00030116"/>
    </source>
</evidence>
<dbReference type="PROSITE" id="PS50157">
    <property type="entry name" value="ZINC_FINGER_C2H2_2"/>
    <property type="match status" value="1"/>
</dbReference>
<dbReference type="AlphaFoldDB" id="A0A2P6MZG7"/>
<comment type="caution">
    <text evidence="13">The sequence shown here is derived from an EMBL/GenBank/DDBJ whole genome shotgun (WGS) entry which is preliminary data.</text>
</comment>
<dbReference type="InterPro" id="IPR021139">
    <property type="entry name" value="NYN"/>
</dbReference>
<organism evidence="13 14">
    <name type="scientific">Planoprotostelium fungivorum</name>
    <dbReference type="NCBI Taxonomy" id="1890364"/>
    <lineage>
        <taxon>Eukaryota</taxon>
        <taxon>Amoebozoa</taxon>
        <taxon>Evosea</taxon>
        <taxon>Variosea</taxon>
        <taxon>Cavosteliida</taxon>
        <taxon>Cavosteliaceae</taxon>
        <taxon>Planoprotostelium</taxon>
    </lineage>
</organism>